<evidence type="ECO:0000259" key="10">
    <source>
        <dbReference type="Pfam" id="PF08541"/>
    </source>
</evidence>
<evidence type="ECO:0000256" key="8">
    <source>
        <dbReference type="ARBA" id="ARBA00023315"/>
    </source>
</evidence>
<comment type="domain">
    <text evidence="9">The last Arg residue of the ACP-binding site is essential for the weak association between ACP/AcpP and FabH.</text>
</comment>
<dbReference type="RefSeq" id="WP_041050547.1">
    <property type="nucleotide sequence ID" value="NZ_JXAK01000052.1"/>
</dbReference>
<dbReference type="EMBL" id="JXAK01000052">
    <property type="protein sequence ID" value="KIL38761.1"/>
    <property type="molecule type" value="Genomic_DNA"/>
</dbReference>
<evidence type="ECO:0000313" key="13">
    <source>
        <dbReference type="Proteomes" id="UP000031967"/>
    </source>
</evidence>
<dbReference type="SUPFAM" id="SSF53901">
    <property type="entry name" value="Thiolase-like"/>
    <property type="match status" value="1"/>
</dbReference>
<feature type="domain" description="Beta-ketoacyl-[acyl-carrier-protein] synthase III C-terminal" evidence="10">
    <location>
        <begin position="240"/>
        <end position="329"/>
    </location>
</feature>
<name>A0ABR5ACK3_9BACL</name>
<dbReference type="CDD" id="cd00830">
    <property type="entry name" value="KAS_III"/>
    <property type="match status" value="1"/>
</dbReference>
<protein>
    <recommendedName>
        <fullName evidence="9">Beta-ketoacyl-[acyl-carrier-protein] synthase III</fullName>
        <shortName evidence="9">Beta-ketoacyl-ACP synthase III</shortName>
        <shortName evidence="9">KAS III</shortName>
        <ecNumber evidence="9">2.3.1.180</ecNumber>
    </recommendedName>
    <alternativeName>
        <fullName evidence="9">3-oxoacyl-[acyl-carrier-protein] synthase 3</fullName>
    </alternativeName>
    <alternativeName>
        <fullName evidence="9">3-oxoacyl-[acyl-carrier-protein] synthase III</fullName>
    </alternativeName>
</protein>
<accession>A0ABR5ACK3</accession>
<dbReference type="HAMAP" id="MF_01815">
    <property type="entry name" value="FabH"/>
    <property type="match status" value="1"/>
</dbReference>
<organism evidence="12 13">
    <name type="scientific">Gordoniibacillus kamchatkensis</name>
    <dbReference type="NCBI Taxonomy" id="1590651"/>
    <lineage>
        <taxon>Bacteria</taxon>
        <taxon>Bacillati</taxon>
        <taxon>Bacillota</taxon>
        <taxon>Bacilli</taxon>
        <taxon>Bacillales</taxon>
        <taxon>Paenibacillaceae</taxon>
        <taxon>Gordoniibacillus</taxon>
    </lineage>
</organism>
<dbReference type="InterPro" id="IPR016039">
    <property type="entry name" value="Thiolase-like"/>
</dbReference>
<evidence type="ECO:0000256" key="3">
    <source>
        <dbReference type="ARBA" id="ARBA00022516"/>
    </source>
</evidence>
<keyword evidence="13" id="KW-1185">Reference proteome</keyword>
<evidence type="ECO:0000256" key="9">
    <source>
        <dbReference type="HAMAP-Rule" id="MF_01815"/>
    </source>
</evidence>
<dbReference type="Proteomes" id="UP000031967">
    <property type="component" value="Unassembled WGS sequence"/>
</dbReference>
<dbReference type="InterPro" id="IPR013747">
    <property type="entry name" value="ACP_syn_III_C"/>
</dbReference>
<evidence type="ECO:0000313" key="12">
    <source>
        <dbReference type="EMBL" id="KIL38761.1"/>
    </source>
</evidence>
<dbReference type="NCBIfam" id="TIGR00747">
    <property type="entry name" value="fabH"/>
    <property type="match status" value="1"/>
</dbReference>
<keyword evidence="7 9" id="KW-0275">Fatty acid biosynthesis</keyword>
<comment type="catalytic activity">
    <reaction evidence="9">
        <text>malonyl-[ACP] + acetyl-CoA + H(+) = 3-oxobutanoyl-[ACP] + CO2 + CoA</text>
        <dbReference type="Rhea" id="RHEA:12080"/>
        <dbReference type="Rhea" id="RHEA-COMP:9623"/>
        <dbReference type="Rhea" id="RHEA-COMP:9625"/>
        <dbReference type="ChEBI" id="CHEBI:15378"/>
        <dbReference type="ChEBI" id="CHEBI:16526"/>
        <dbReference type="ChEBI" id="CHEBI:57287"/>
        <dbReference type="ChEBI" id="CHEBI:57288"/>
        <dbReference type="ChEBI" id="CHEBI:78449"/>
        <dbReference type="ChEBI" id="CHEBI:78450"/>
        <dbReference type="EC" id="2.3.1.180"/>
    </reaction>
</comment>
<keyword evidence="4 9" id="KW-0808">Transferase</keyword>
<dbReference type="InterPro" id="IPR004655">
    <property type="entry name" value="FabH"/>
</dbReference>
<feature type="active site" evidence="9">
    <location>
        <position position="256"/>
    </location>
</feature>
<keyword evidence="5 9" id="KW-0276">Fatty acid metabolism</keyword>
<gene>
    <name evidence="9" type="primary">fabH</name>
    <name evidence="12" type="ORF">SD70_24485</name>
</gene>
<reference evidence="12 13" key="1">
    <citation type="submission" date="2014-12" db="EMBL/GenBank/DDBJ databases">
        <title>Draft genome sequence of Paenibacillus kamchatkensis strain B-2647.</title>
        <authorList>
            <person name="Karlyshev A.V."/>
            <person name="Kudryashova E.B."/>
        </authorList>
    </citation>
    <scope>NUCLEOTIDE SEQUENCE [LARGE SCALE GENOMIC DNA]</scope>
    <source>
        <strain evidence="12 13">VKM B-2647</strain>
    </source>
</reference>
<dbReference type="Pfam" id="PF08541">
    <property type="entry name" value="ACP_syn_III_C"/>
    <property type="match status" value="1"/>
</dbReference>
<evidence type="ECO:0000259" key="11">
    <source>
        <dbReference type="Pfam" id="PF08545"/>
    </source>
</evidence>
<feature type="domain" description="Beta-ketoacyl-[acyl-carrier-protein] synthase III N-terminal" evidence="11">
    <location>
        <begin position="113"/>
        <end position="191"/>
    </location>
</feature>
<dbReference type="InterPro" id="IPR013751">
    <property type="entry name" value="ACP_syn_III_N"/>
</dbReference>
<evidence type="ECO:0000256" key="1">
    <source>
        <dbReference type="ARBA" id="ARBA00008642"/>
    </source>
</evidence>
<evidence type="ECO:0000256" key="7">
    <source>
        <dbReference type="ARBA" id="ARBA00023160"/>
    </source>
</evidence>
<comment type="function">
    <text evidence="9">Catalyzes the condensation reaction of fatty acid synthesis by the addition to an acyl acceptor of two carbons from malonyl-ACP. Catalyzes the first condensation reaction which initiates fatty acid synthesis and may therefore play a role in governing the total rate of fatty acid production. Possesses both acetoacetyl-ACP synthase and acetyl transacylase activities. Its substrate specificity determines the biosynthesis of branched-chain and/or straight-chain of fatty acids.</text>
</comment>
<keyword evidence="2 9" id="KW-0963">Cytoplasm</keyword>
<dbReference type="EC" id="2.3.1.180" evidence="9"/>
<comment type="caution">
    <text evidence="12">The sequence shown here is derived from an EMBL/GenBank/DDBJ whole genome shotgun (WGS) entry which is preliminary data.</text>
</comment>
<comment type="pathway">
    <text evidence="9">Lipid metabolism; fatty acid biosynthesis.</text>
</comment>
<dbReference type="NCBIfam" id="NF006829">
    <property type="entry name" value="PRK09352.1"/>
    <property type="match status" value="1"/>
</dbReference>
<keyword evidence="8 9" id="KW-0012">Acyltransferase</keyword>
<dbReference type="PANTHER" id="PTHR34069">
    <property type="entry name" value="3-OXOACYL-[ACYL-CARRIER-PROTEIN] SYNTHASE 3"/>
    <property type="match status" value="1"/>
</dbReference>
<keyword evidence="6 9" id="KW-0443">Lipid metabolism</keyword>
<sequence>MPNAPFVSKARISALGTYVPERIVTNDDMSRIVDTNDEWIVQRTGIRERRYAREDEYTSHMCIAAVQNMIDRHGVSVHDVDHIIVATHTPDLPFPSVACLVQAHFGIPAAGAIDLNATCAGFVYGLHHANALVTSGLHRKILVIAADTLTKITNFEDRTTCILFGDGAGAALVEQTDGEGAFLAHHLGSDGTGGPQLYRTGIAATLNGQELGGNGKLVQNGREVYKFAVSTVPKGVDALLARTGLSSADIDGFVPHSANTRIIESICERTGIPFEKTLCSNEYYGNTSAATIPLALQLGVDDGRVKPGDLLLLYGFGGGLVHAGLIVRWG</sequence>
<feature type="region of interest" description="ACP-binding" evidence="9">
    <location>
        <begin position="257"/>
        <end position="261"/>
    </location>
</feature>
<feature type="active site" evidence="9">
    <location>
        <position position="119"/>
    </location>
</feature>
<evidence type="ECO:0000256" key="2">
    <source>
        <dbReference type="ARBA" id="ARBA00022490"/>
    </source>
</evidence>
<feature type="active site" evidence="9">
    <location>
        <position position="286"/>
    </location>
</feature>
<evidence type="ECO:0000256" key="4">
    <source>
        <dbReference type="ARBA" id="ARBA00022679"/>
    </source>
</evidence>
<proteinExistence type="inferred from homology"/>
<keyword evidence="3 9" id="KW-0444">Lipid biosynthesis</keyword>
<dbReference type="Gene3D" id="3.40.47.10">
    <property type="match status" value="1"/>
</dbReference>
<evidence type="ECO:0000256" key="5">
    <source>
        <dbReference type="ARBA" id="ARBA00022832"/>
    </source>
</evidence>
<comment type="similarity">
    <text evidence="1 9">Belongs to the thiolase-like superfamily. FabH family.</text>
</comment>
<dbReference type="Pfam" id="PF08545">
    <property type="entry name" value="ACP_syn_III"/>
    <property type="match status" value="1"/>
</dbReference>
<comment type="subunit">
    <text evidence="9">Homodimer.</text>
</comment>
<comment type="subcellular location">
    <subcellularLocation>
        <location evidence="9">Cytoplasm</location>
    </subcellularLocation>
</comment>
<evidence type="ECO:0000256" key="6">
    <source>
        <dbReference type="ARBA" id="ARBA00023098"/>
    </source>
</evidence>
<keyword evidence="9" id="KW-0511">Multifunctional enzyme</keyword>
<dbReference type="PANTHER" id="PTHR34069:SF2">
    <property type="entry name" value="BETA-KETOACYL-[ACYL-CARRIER-PROTEIN] SYNTHASE III"/>
    <property type="match status" value="1"/>
</dbReference>